<dbReference type="HOGENOM" id="CLU_631545_0_0_9"/>
<dbReference type="EMBL" id="CP002344">
    <property type="protein sequence ID" value="ADU50467.1"/>
    <property type="molecule type" value="Genomic_DNA"/>
</dbReference>
<name>E6SG50_THEM7</name>
<evidence type="ECO:0000259" key="1">
    <source>
        <dbReference type="Pfam" id="PF01548"/>
    </source>
</evidence>
<dbReference type="InterPro" id="IPR047650">
    <property type="entry name" value="Transpos_IS110"/>
</dbReference>
<feature type="domain" description="Transposase IS110-like N-terminal" evidence="1">
    <location>
        <begin position="15"/>
        <end position="185"/>
    </location>
</feature>
<evidence type="ECO:0000313" key="3">
    <source>
        <dbReference type="EMBL" id="ADU50467.1"/>
    </source>
</evidence>
<dbReference type="InterPro" id="IPR003346">
    <property type="entry name" value="Transposase_20"/>
</dbReference>
<evidence type="ECO:0000259" key="2">
    <source>
        <dbReference type="Pfam" id="PF02371"/>
    </source>
</evidence>
<dbReference type="eggNOG" id="COG3547">
    <property type="taxonomic scope" value="Bacteria"/>
</dbReference>
<dbReference type="GO" id="GO:0006313">
    <property type="term" value="P:DNA transposition"/>
    <property type="evidence" value="ECO:0007669"/>
    <property type="project" value="InterPro"/>
</dbReference>
<keyword evidence="4" id="KW-1185">Reference proteome</keyword>
<accession>E6SG50</accession>
<organism evidence="3 4">
    <name type="scientific">Thermaerobacter marianensis (strain ATCC 700841 / DSM 12885 / JCM 10246 / 7p75a)</name>
    <dbReference type="NCBI Taxonomy" id="644966"/>
    <lineage>
        <taxon>Bacteria</taxon>
        <taxon>Bacillati</taxon>
        <taxon>Bacillota</taxon>
        <taxon>Clostridia</taxon>
        <taxon>Eubacteriales</taxon>
        <taxon>Clostridiales Family XVII. Incertae Sedis</taxon>
        <taxon>Thermaerobacter</taxon>
    </lineage>
</organism>
<sequence length="434" mass="49532">MTGRERTDNAPRTYVGIDVGRRRHRAAILPIGRAMHGWEHAPVLAFTADTDGFREFFDALHAAGATPANTVCALEPTGGYSSQPIFQALKHHGFEVLWVKNQAVHDLRETLYGRRSKTDAEDARLIARLLYLREAIGQEYAFQVAHTGSAPYRNLRLLVELRWKQVQAHRRASNQLMQVLDVLFPEMRQIFRKGTTRPTPLHLLRRFSTVQAIAAASEQDLRHVLVNEARSLRHQTAVSELRRLAQTSVGAREGRDVLELAQGWLIQQLHDLQDSLVDLEARIKAAVEEFPETSILRTFPSMSARRIATLLAGMGAPIDAFPNDRALRKQWGWYVEIEQSGARTRSRLGRGGYRGTRRELYLMAMQLIKEQTQDNPFRHYYRRLLRGNPTPKVPKVALGHVASKLITVMYVCMRRREPYDPAKLWRHMGVKTTA</sequence>
<dbReference type="InterPro" id="IPR002525">
    <property type="entry name" value="Transp_IS110-like_N"/>
</dbReference>
<feature type="domain" description="Transposase IS116/IS110/IS902 C-terminal" evidence="2">
    <location>
        <begin position="294"/>
        <end position="381"/>
    </location>
</feature>
<reference evidence="4" key="2">
    <citation type="journal article" date="2010" name="Stand. Genomic Sci.">
        <title>Complete genome sequence of Thermaerobacter marianensis type strain (7p75aT).</title>
        <authorList>
            <person name="Han C."/>
            <person name="Gu W."/>
            <person name="Zhang X."/>
            <person name="Lapidus A."/>
            <person name="Nolan M."/>
            <person name="Copeland A."/>
            <person name="Lucas S."/>
            <person name="Glavina Del Rio T."/>
            <person name="Tice H."/>
            <person name="Cheng J."/>
            <person name="Tapia R."/>
            <person name="Goodwin L."/>
            <person name="Pitluck S."/>
            <person name="Pagani I."/>
            <person name="Ivanova N."/>
            <person name="Mavromatis K."/>
            <person name="Mikhailova N."/>
            <person name="Pati A."/>
            <person name="Chen A."/>
            <person name="Palaniappan K."/>
            <person name="Land M."/>
            <person name="Hauser L."/>
            <person name="Chang Y."/>
            <person name="Jeffries C."/>
            <person name="Schneider S."/>
            <person name="Rohde M."/>
            <person name="Goker M."/>
            <person name="Pukall R."/>
            <person name="Woyke T."/>
            <person name="Bristow J."/>
            <person name="Eisen J."/>
            <person name="Markowitz V."/>
            <person name="Hugenholtz P."/>
            <person name="Kyrpides N."/>
            <person name="Klenk H."/>
            <person name="Detter J."/>
        </authorList>
    </citation>
    <scope>NUCLEOTIDE SEQUENCE [LARGE SCALE GENOMIC DNA]</scope>
    <source>
        <strain evidence="4">ATCC 700841 / DSM 12885 / JCM 10246 / 7p75a</strain>
    </source>
</reference>
<protein>
    <submittedName>
        <fullName evidence="3">Uncharacterized protein</fullName>
    </submittedName>
</protein>
<dbReference type="Proteomes" id="UP000008915">
    <property type="component" value="Chromosome"/>
</dbReference>
<dbReference type="Pfam" id="PF02371">
    <property type="entry name" value="Transposase_20"/>
    <property type="match status" value="1"/>
</dbReference>
<dbReference type="OrthoDB" id="9811278at2"/>
<dbReference type="STRING" id="644966.Tmar_0343"/>
<dbReference type="KEGG" id="tmr:Tmar_0343"/>
<dbReference type="Pfam" id="PF01548">
    <property type="entry name" value="DEDD_Tnp_IS110"/>
    <property type="match status" value="1"/>
</dbReference>
<dbReference type="PANTHER" id="PTHR33055">
    <property type="entry name" value="TRANSPOSASE FOR INSERTION SEQUENCE ELEMENT IS1111A"/>
    <property type="match status" value="1"/>
</dbReference>
<dbReference type="PANTHER" id="PTHR33055:SF13">
    <property type="entry name" value="TRANSPOSASE"/>
    <property type="match status" value="1"/>
</dbReference>
<gene>
    <name evidence="3" type="ordered locus">Tmar_0343</name>
</gene>
<dbReference type="GO" id="GO:0003677">
    <property type="term" value="F:DNA binding"/>
    <property type="evidence" value="ECO:0007669"/>
    <property type="project" value="InterPro"/>
</dbReference>
<dbReference type="AlphaFoldDB" id="E6SG50"/>
<reference evidence="3 4" key="1">
    <citation type="journal article" date="2010" name="Stand. Genomic Sci.">
        <title>Complete genome sequence of Thermaerobacter marianensis type strain (7p75a).</title>
        <authorList>
            <person name="Han C."/>
            <person name="Gu W."/>
            <person name="Zhang X."/>
            <person name="Lapidus A."/>
            <person name="Nolan M."/>
            <person name="Copeland A."/>
            <person name="Lucas S."/>
            <person name="Del Rio T.G."/>
            <person name="Tice H."/>
            <person name="Cheng J.F."/>
            <person name="Tapia R."/>
            <person name="Goodwin L."/>
            <person name="Pitluck S."/>
            <person name="Pagani I."/>
            <person name="Ivanova N."/>
            <person name="Mavromatis K."/>
            <person name="Mikhailova N."/>
            <person name="Pati A."/>
            <person name="Chen A."/>
            <person name="Palaniappan K."/>
            <person name="Land M."/>
            <person name="Hauser L."/>
            <person name="Chang Y.J."/>
            <person name="Jeffries C.D."/>
            <person name="Schneider S."/>
            <person name="Rohde M."/>
            <person name="Goker M."/>
            <person name="Pukall R."/>
            <person name="Woyke T."/>
            <person name="Bristow J."/>
            <person name="Eisen J.A."/>
            <person name="Markowitz V."/>
            <person name="Hugenholtz P."/>
            <person name="Kyrpides N.C."/>
            <person name="Klenk H.P."/>
            <person name="Detter J.C."/>
        </authorList>
    </citation>
    <scope>NUCLEOTIDE SEQUENCE [LARGE SCALE GENOMIC DNA]</scope>
    <source>
        <strain evidence="4">ATCC 700841 / DSM 12885 / JCM 10246 / 7p75a</strain>
    </source>
</reference>
<evidence type="ECO:0000313" key="4">
    <source>
        <dbReference type="Proteomes" id="UP000008915"/>
    </source>
</evidence>
<dbReference type="GO" id="GO:0004803">
    <property type="term" value="F:transposase activity"/>
    <property type="evidence" value="ECO:0007669"/>
    <property type="project" value="InterPro"/>
</dbReference>
<proteinExistence type="predicted"/>